<dbReference type="RefSeq" id="WP_235590995.1">
    <property type="nucleotide sequence ID" value="NZ_CP014635.1"/>
</dbReference>
<organism evidence="1 2">
    <name type="scientific">Corynebacterium simulans</name>
    <dbReference type="NCBI Taxonomy" id="146827"/>
    <lineage>
        <taxon>Bacteria</taxon>
        <taxon>Bacillati</taxon>
        <taxon>Actinomycetota</taxon>
        <taxon>Actinomycetes</taxon>
        <taxon>Mycobacteriales</taxon>
        <taxon>Corynebacteriaceae</taxon>
        <taxon>Corynebacterium</taxon>
    </lineage>
</organism>
<evidence type="ECO:0000313" key="1">
    <source>
        <dbReference type="EMBL" id="KXU18839.1"/>
    </source>
</evidence>
<proteinExistence type="predicted"/>
<name>A0ABR5VBU1_9CORY</name>
<gene>
    <name evidence="1" type="ORF">WM41_0372</name>
</gene>
<sequence length="112" mass="11790">MMESTPERFELDAAAAHRIVDSVAGIQGVAKLHPGSFGEVALLYPGKRIGGIKRPSPRDDSHIEVHLVIDVAKRIPVATIADAARTAALEACPGLQRVDVVVADALSSALED</sequence>
<keyword evidence="2" id="KW-1185">Reference proteome</keyword>
<protein>
    <recommendedName>
        <fullName evidence="3">Asp23 family protein</fullName>
    </recommendedName>
</protein>
<accession>A0ABR5VBU1</accession>
<dbReference type="EMBL" id="LTEB01000014">
    <property type="protein sequence ID" value="KXU18839.1"/>
    <property type="molecule type" value="Genomic_DNA"/>
</dbReference>
<dbReference type="Proteomes" id="UP000070339">
    <property type="component" value="Unassembled WGS sequence"/>
</dbReference>
<comment type="caution">
    <text evidence="1">The sequence shown here is derived from an EMBL/GenBank/DDBJ whole genome shotgun (WGS) entry which is preliminary data.</text>
</comment>
<evidence type="ECO:0008006" key="3">
    <source>
        <dbReference type="Google" id="ProtNLM"/>
    </source>
</evidence>
<evidence type="ECO:0000313" key="2">
    <source>
        <dbReference type="Proteomes" id="UP000070339"/>
    </source>
</evidence>
<reference evidence="1 2" key="1">
    <citation type="journal article" date="2016" name="Int. J. Syst. Evol. Microbiol.">
        <title>Resolving the Complexity of Human Skin Metagenomes Using Single-Molecule Sequencing.</title>
        <authorList>
            <consortium name="NISC Comparative Sequencing Program"/>
            <person name="Tsai Y.C."/>
            <person name="Conlan S."/>
            <person name="Deming C."/>
            <person name="Segre J.A."/>
            <person name="Kong H.H."/>
            <person name="Korlach J."/>
            <person name="Oh J."/>
        </authorList>
    </citation>
    <scope>NUCLEOTIDE SEQUENCE [LARGE SCALE GENOMIC DNA]</scope>
    <source>
        <strain evidence="1 2">1B08</strain>
    </source>
</reference>